<dbReference type="SUPFAM" id="SSF53335">
    <property type="entry name" value="S-adenosyl-L-methionine-dependent methyltransferases"/>
    <property type="match status" value="1"/>
</dbReference>
<keyword evidence="7" id="KW-1185">Reference proteome</keyword>
<protein>
    <submittedName>
        <fullName evidence="6">Cyclopropane-fatty-acyl-phospholipid synthase</fullName>
    </submittedName>
</protein>
<dbReference type="InterPro" id="IPR029063">
    <property type="entry name" value="SAM-dependent_MTases_sf"/>
</dbReference>
<keyword evidence="5" id="KW-0443">Lipid metabolism</keyword>
<dbReference type="InterPro" id="IPR003333">
    <property type="entry name" value="CMAS"/>
</dbReference>
<sequence>MAAAGRLAPREEAVHSAGMHAEGLGRGGSLLSAGARFARSPGVLARLFAPGFHKVLDRIDEGLERGSIVGRLPDGSTRLLGGRAPGFEAEVEIRDWRALLRLATNGSIGWYQAWEAGEWDSPDPVPLFALFMANGDALGDTGRARGPFRLAARFAHWLNRNTHAGAERNIHAHYDLGNDFYAAWLGQSMCYSSALFSAPNTPSRAEQFLSPLDYAQLGKVTAMLDRVRIEQAQSVLEIGCGWGMLAHAAAGHGARVDAISLSDAQLDYCRAKATPGQPPPAFLKRDYRDMHGQYDAIVSVEMVEALGREFWPDFMDCVARNLKPGGRAAIQFISMKDSLFDHYARSADFIQAYIFPGGLLIRTSEFRRLAEERGLEWTDQSDFGLDYAETLRLWRENFDAAASANRLPAGFDERFVRLWRYYLMYCEGGFRGGGIDVHQVTLVKEH</sequence>
<keyword evidence="3" id="KW-0808">Transferase</keyword>
<dbReference type="InterPro" id="IPR050723">
    <property type="entry name" value="CFA/CMAS"/>
</dbReference>
<dbReference type="Pfam" id="PF02353">
    <property type="entry name" value="CMAS"/>
    <property type="match status" value="1"/>
</dbReference>
<dbReference type="Gene3D" id="3.40.50.150">
    <property type="entry name" value="Vaccinia Virus protein VP39"/>
    <property type="match status" value="1"/>
</dbReference>
<keyword evidence="2" id="KW-0489">Methyltransferase</keyword>
<evidence type="ECO:0000313" key="7">
    <source>
        <dbReference type="Proteomes" id="UP000619041"/>
    </source>
</evidence>
<comment type="similarity">
    <text evidence="1">Belongs to the CFA/CMAS family.</text>
</comment>
<dbReference type="PANTHER" id="PTHR43667:SF2">
    <property type="entry name" value="FATTY ACID C-METHYL TRANSFERASE"/>
    <property type="match status" value="1"/>
</dbReference>
<evidence type="ECO:0000313" key="6">
    <source>
        <dbReference type="EMBL" id="GGD94288.1"/>
    </source>
</evidence>
<dbReference type="PIRSF" id="PIRSF003085">
    <property type="entry name" value="CMAS"/>
    <property type="match status" value="1"/>
</dbReference>
<name>A0ABQ1S818_9SPHN</name>
<reference evidence="7" key="1">
    <citation type="journal article" date="2019" name="Int. J. Syst. Evol. Microbiol.">
        <title>The Global Catalogue of Microorganisms (GCM) 10K type strain sequencing project: providing services to taxonomists for standard genome sequencing and annotation.</title>
        <authorList>
            <consortium name="The Broad Institute Genomics Platform"/>
            <consortium name="The Broad Institute Genome Sequencing Center for Infectious Disease"/>
            <person name="Wu L."/>
            <person name="Ma J."/>
        </authorList>
    </citation>
    <scope>NUCLEOTIDE SEQUENCE [LARGE SCALE GENOMIC DNA]</scope>
    <source>
        <strain evidence="7">CGMCC 1.15959</strain>
    </source>
</reference>
<evidence type="ECO:0000256" key="1">
    <source>
        <dbReference type="ARBA" id="ARBA00010815"/>
    </source>
</evidence>
<evidence type="ECO:0000256" key="4">
    <source>
        <dbReference type="ARBA" id="ARBA00022691"/>
    </source>
</evidence>
<gene>
    <name evidence="6" type="ORF">GCM10011515_12630</name>
</gene>
<proteinExistence type="inferred from homology"/>
<dbReference type="Proteomes" id="UP000619041">
    <property type="component" value="Unassembled WGS sequence"/>
</dbReference>
<accession>A0ABQ1S818</accession>
<dbReference type="EMBL" id="BMKL01000001">
    <property type="protein sequence ID" value="GGD94288.1"/>
    <property type="molecule type" value="Genomic_DNA"/>
</dbReference>
<keyword evidence="4" id="KW-0949">S-adenosyl-L-methionine</keyword>
<organism evidence="6 7">
    <name type="scientific">Tsuneonella deserti</name>
    <dbReference type="NCBI Taxonomy" id="2035528"/>
    <lineage>
        <taxon>Bacteria</taxon>
        <taxon>Pseudomonadati</taxon>
        <taxon>Pseudomonadota</taxon>
        <taxon>Alphaproteobacteria</taxon>
        <taxon>Sphingomonadales</taxon>
        <taxon>Erythrobacteraceae</taxon>
        <taxon>Tsuneonella</taxon>
    </lineage>
</organism>
<comment type="caution">
    <text evidence="6">The sequence shown here is derived from an EMBL/GenBank/DDBJ whole genome shotgun (WGS) entry which is preliminary data.</text>
</comment>
<evidence type="ECO:0000256" key="3">
    <source>
        <dbReference type="ARBA" id="ARBA00022679"/>
    </source>
</evidence>
<dbReference type="PANTHER" id="PTHR43667">
    <property type="entry name" value="CYCLOPROPANE-FATTY-ACYL-PHOSPHOLIPID SYNTHASE"/>
    <property type="match status" value="1"/>
</dbReference>
<evidence type="ECO:0000256" key="2">
    <source>
        <dbReference type="ARBA" id="ARBA00022603"/>
    </source>
</evidence>
<evidence type="ECO:0000256" key="5">
    <source>
        <dbReference type="ARBA" id="ARBA00023098"/>
    </source>
</evidence>
<dbReference type="CDD" id="cd02440">
    <property type="entry name" value="AdoMet_MTases"/>
    <property type="match status" value="1"/>
</dbReference>